<keyword evidence="1" id="KW-0547">Nucleotide-binding</keyword>
<dbReference type="Pfam" id="PF21530">
    <property type="entry name" value="Pif1_2B_dom"/>
    <property type="match status" value="1"/>
</dbReference>
<evidence type="ECO:0000259" key="4">
    <source>
        <dbReference type="Pfam" id="PF21530"/>
    </source>
</evidence>
<dbReference type="GO" id="GO:0000723">
    <property type="term" value="P:telomere maintenance"/>
    <property type="evidence" value="ECO:0007669"/>
    <property type="project" value="InterPro"/>
</dbReference>
<dbReference type="GO" id="GO:0043139">
    <property type="term" value="F:5'-3' DNA helicase activity"/>
    <property type="evidence" value="ECO:0007669"/>
    <property type="project" value="UniProtKB-EC"/>
</dbReference>
<keyword evidence="1" id="KW-0067">ATP-binding</keyword>
<dbReference type="EMBL" id="CAADRP010001830">
    <property type="protein sequence ID" value="VFU54160.1"/>
    <property type="molecule type" value="Genomic_DNA"/>
</dbReference>
<dbReference type="InterPro" id="IPR010285">
    <property type="entry name" value="DNA_helicase_pif1-like_DEAD"/>
</dbReference>
<keyword evidence="1" id="KW-0347">Helicase</keyword>
<keyword evidence="1" id="KW-0227">DNA damage</keyword>
<dbReference type="GO" id="GO:0006281">
    <property type="term" value="P:DNA repair"/>
    <property type="evidence" value="ECO:0007669"/>
    <property type="project" value="UniProtKB-KW"/>
</dbReference>
<evidence type="ECO:0000256" key="1">
    <source>
        <dbReference type="RuleBase" id="RU363044"/>
    </source>
</evidence>
<comment type="catalytic activity">
    <reaction evidence="1">
        <text>ATP + H2O = ADP + phosphate + H(+)</text>
        <dbReference type="Rhea" id="RHEA:13065"/>
        <dbReference type="ChEBI" id="CHEBI:15377"/>
        <dbReference type="ChEBI" id="CHEBI:15378"/>
        <dbReference type="ChEBI" id="CHEBI:30616"/>
        <dbReference type="ChEBI" id="CHEBI:43474"/>
        <dbReference type="ChEBI" id="CHEBI:456216"/>
        <dbReference type="EC" id="5.6.2.3"/>
    </reaction>
</comment>
<feature type="domain" description="DNA helicase Pif1-like DEAD-box helicase" evidence="2">
    <location>
        <begin position="1023"/>
        <end position="1226"/>
    </location>
</feature>
<dbReference type="GO" id="GO:0005524">
    <property type="term" value="F:ATP binding"/>
    <property type="evidence" value="ECO:0007669"/>
    <property type="project" value="UniProtKB-KW"/>
</dbReference>
<feature type="domain" description="Helitron helicase-like" evidence="3">
    <location>
        <begin position="431"/>
        <end position="579"/>
    </location>
</feature>
<comment type="similarity">
    <text evidence="1">Belongs to the helicase family.</text>
</comment>
<dbReference type="Gene3D" id="2.30.30.940">
    <property type="match status" value="1"/>
</dbReference>
<organism evidence="5">
    <name type="scientific">Salix viminalis</name>
    <name type="common">Common osier</name>
    <name type="synonym">Basket willow</name>
    <dbReference type="NCBI Taxonomy" id="40686"/>
    <lineage>
        <taxon>Eukaryota</taxon>
        <taxon>Viridiplantae</taxon>
        <taxon>Streptophyta</taxon>
        <taxon>Embryophyta</taxon>
        <taxon>Tracheophyta</taxon>
        <taxon>Spermatophyta</taxon>
        <taxon>Magnoliopsida</taxon>
        <taxon>eudicotyledons</taxon>
        <taxon>Gunneridae</taxon>
        <taxon>Pentapetalae</taxon>
        <taxon>rosids</taxon>
        <taxon>fabids</taxon>
        <taxon>Malpighiales</taxon>
        <taxon>Salicaceae</taxon>
        <taxon>Saliceae</taxon>
        <taxon>Salix</taxon>
    </lineage>
</organism>
<name>A0A6N2MKK4_SALVM</name>
<accession>A0A6N2MKK4</accession>
<comment type="cofactor">
    <cofactor evidence="1">
        <name>Mg(2+)</name>
        <dbReference type="ChEBI" id="CHEBI:18420"/>
    </cofactor>
</comment>
<dbReference type="InterPro" id="IPR049163">
    <property type="entry name" value="Pif1-like_2B_dom"/>
</dbReference>
<dbReference type="PANTHER" id="PTHR10492:SF57">
    <property type="entry name" value="ATP-DEPENDENT DNA HELICASE"/>
    <property type="match status" value="1"/>
</dbReference>
<reference evidence="5" key="1">
    <citation type="submission" date="2019-03" db="EMBL/GenBank/DDBJ databases">
        <authorList>
            <person name="Mank J."/>
            <person name="Almeida P."/>
        </authorList>
    </citation>
    <scope>NUCLEOTIDE SEQUENCE</scope>
    <source>
        <strain evidence="5">78183</strain>
    </source>
</reference>
<dbReference type="InterPro" id="IPR025476">
    <property type="entry name" value="Helitron_helicase-like"/>
</dbReference>
<proteinExistence type="inferred from homology"/>
<dbReference type="GO" id="GO:0016787">
    <property type="term" value="F:hydrolase activity"/>
    <property type="evidence" value="ECO:0007669"/>
    <property type="project" value="UniProtKB-KW"/>
</dbReference>
<dbReference type="Pfam" id="PF14214">
    <property type="entry name" value="Helitron_like_N"/>
    <property type="match status" value="1"/>
</dbReference>
<evidence type="ECO:0000259" key="3">
    <source>
        <dbReference type="Pfam" id="PF14214"/>
    </source>
</evidence>
<dbReference type="Gene3D" id="3.40.50.300">
    <property type="entry name" value="P-loop containing nucleotide triphosphate hydrolases"/>
    <property type="match status" value="2"/>
</dbReference>
<dbReference type="Pfam" id="PF05970">
    <property type="entry name" value="PIF1"/>
    <property type="match status" value="1"/>
</dbReference>
<dbReference type="GO" id="GO:0006310">
    <property type="term" value="P:DNA recombination"/>
    <property type="evidence" value="ECO:0007669"/>
    <property type="project" value="UniProtKB-KW"/>
</dbReference>
<sequence length="1494" mass="170192">MTSRRQRLQPEHHNDTNLYTSHDVDEAFYNSVSMLINNHEIVEMQENISLEPSSLCSGKQNYHELELGCYQPQSNDPQTSCHASVTTASSSHSLGCSDAYVANDHGFLNSSNHDLSFQPSSAMSSGQAQYQRKRKRSSVSYIDFGEKKFMCRHCKALFWVEERLASSSKRNPSFSLCCLDGKVSLPRAHSTPEPLNYLLNPSNGSASRKFRDNIRVYNSMFAFTSMGAKLDHSVNEGHGPYVFKINGHCHHLMGSLLPTEGDTPKFAQLYVYDASDEISSRMSAFTADGGSSSLDASIVGDLMQMLDDINELVKVFRNAKQRLSCDNQSNYKLRLIGKRDDDSRQYDDPSSNDIGGLVVGDIGNFQSERDIIIEQCSGGLQRISKLHPKFMALQYPLLFPYGDDGYRCNMILANQDHQPQRKRSRVPMRAYYAYLIHERVNFENTIIKGGRLYQQFLVDAFANVEEDRLDYIRANQSDLRSEIYKGIHEAILRGDVEGNAAGKIIVPSSLTGSPRYMINNYQDAMAICRAYGNPDLFITFTCNTCWPEIQRDIRKYRPYKQEEKPDIVTRIFRAKDAEFKCRSAEDVDSIVSAEIPNKNTDPVCYDIVSKFMIHGPCGLPNQKSKCMKKGKCSKSFPKPFRTATVFDDNGFVYYKRRQQLDNFVLKDGIQLHNNYVVPYNKELLLRYRAHINVEICCQSMLIKYLFKYVSKGSDRCRMVVQKENNDEIKAYLNCRFICPYEAVWRLFQFPIHSRHPPVERLQVHLPLEHNIVYSGNESLLNVMKRPGLQRTMLTEWFECNKNDSAARDMYYMDFPNKFVWDSRQKQWSKRTRSFSLGRLTYIHPAAGELYFLRLLLSHVKGAQSFNDLRKVAGVLYPTFQLACKSLGLLGDDKEWADALSEAILTATSPQIRQLFVSLVLFCEVTDPNELFHQFWRSMYDDIIHRFRSTLNMPNLLMSDDELRNYVLYELELLFNASSTSLEKYKLPMPNARLLAEIRNKLLTEELNYDIVDLKSQHSTAFPMLNQCQRNVYEYVATTVMQKKQALIFVHGHGGTGKTFLWHTIISKIRSEGLIVLAVASSGIASLLLPGGRTAHSRFKIPLMVSETSSCEIKKNTNLSHLLEMTSLIIWDEAPMNHRCCFEALDRSLRDILAHDQPFVQDSIAGRTKEDIIHASLSSSPLWHEFKIFTLNENMRLSSNGLSDVEKIELQLFAEWILMIGNGEISDIPFEDDYDTSLIKIPPDLLLDADSNPIASMVSSVYPCINNHCLDSVYFQERAIVTPKNSTVSMINDFIFNMLPENKHVYLSCDSVSTSSTDAENADLLYPVEFLNQLEFNGVPSHKLSLQVGTPIMLLRNLNPSAGLCNGTRLLVTQLADKVIEARIITGSSVGSHVFIPRITFPVNDERCAYTIRRRQFPIRPCYAMTINKSQGQSLKIVGVFLQEQVFTHGQLYVALSRVTSKKGLKIITLDDKGKPLDYAKNIVYKDIISSVIKS</sequence>
<dbReference type="SUPFAM" id="SSF52540">
    <property type="entry name" value="P-loop containing nucleoside triphosphate hydrolases"/>
    <property type="match status" value="2"/>
</dbReference>
<keyword evidence="1" id="KW-0233">DNA recombination</keyword>
<dbReference type="InterPro" id="IPR027417">
    <property type="entry name" value="P-loop_NTPase"/>
</dbReference>
<evidence type="ECO:0000259" key="2">
    <source>
        <dbReference type="Pfam" id="PF05970"/>
    </source>
</evidence>
<evidence type="ECO:0000313" key="5">
    <source>
        <dbReference type="EMBL" id="VFU54160.1"/>
    </source>
</evidence>
<gene>
    <name evidence="5" type="ORF">SVIM_LOCUS377515</name>
</gene>
<feature type="domain" description="DNA helicase Pif1-like 2B" evidence="4">
    <location>
        <begin position="1328"/>
        <end position="1374"/>
    </location>
</feature>
<dbReference type="CDD" id="cd18809">
    <property type="entry name" value="SF1_C_RecD"/>
    <property type="match status" value="1"/>
</dbReference>
<dbReference type="PANTHER" id="PTHR10492">
    <property type="match status" value="1"/>
</dbReference>
<protein>
    <recommendedName>
        <fullName evidence="1">ATP-dependent DNA helicase</fullName>
        <ecNumber evidence="1">5.6.2.3</ecNumber>
    </recommendedName>
</protein>
<keyword evidence="1" id="KW-0234">DNA repair</keyword>
<dbReference type="EC" id="5.6.2.3" evidence="1"/>
<keyword evidence="1" id="KW-0378">Hydrolase</keyword>